<gene>
    <name evidence="2" type="ORF">ACFOZ7_17425</name>
</gene>
<evidence type="ECO:0000313" key="2">
    <source>
        <dbReference type="EMBL" id="MFC4248684.1"/>
    </source>
</evidence>
<sequence length="291" mass="30624">MLSAYYGIGRELRLLAWRTRLDRWTALLAVGVAGAVFGGLRSLGPYPDGGWFVVGAAVFVFGVFLLSVAVANYDWYRALDVPTDETGFVHDGPVQVAGEARPVGEPLVGPFSGEPCVAYAASVVESRWSTRGSISAPIALETDATRFYVDDGSGGLLVDPEDADVLCSPPGSGVLVRDVTTTVGSDEQPPEHVRSALDDLEIDAASSERTYRESHVQPGDEVYVVGSCELVGHGYEANRVVTSAGGAPAFVVTAGSLERVTASVRDFVVHSAVLGFLLAGSGGFLMGWLIL</sequence>
<keyword evidence="1" id="KW-0472">Membrane</keyword>
<accession>A0ABD5P359</accession>
<name>A0ABD5P359_9EURY</name>
<dbReference type="RefSeq" id="WP_246966225.1">
    <property type="nucleotide sequence ID" value="NZ_CP095397.1"/>
</dbReference>
<feature type="transmembrane region" description="Helical" evidence="1">
    <location>
        <begin position="267"/>
        <end position="290"/>
    </location>
</feature>
<keyword evidence="1" id="KW-1133">Transmembrane helix</keyword>
<dbReference type="Proteomes" id="UP001595821">
    <property type="component" value="Unassembled WGS sequence"/>
</dbReference>
<feature type="transmembrane region" description="Helical" evidence="1">
    <location>
        <begin position="49"/>
        <end position="71"/>
    </location>
</feature>
<dbReference type="AlphaFoldDB" id="A0ABD5P359"/>
<dbReference type="GeneID" id="71854133"/>
<evidence type="ECO:0000313" key="3">
    <source>
        <dbReference type="Proteomes" id="UP001595821"/>
    </source>
</evidence>
<reference evidence="2 3" key="1">
    <citation type="journal article" date="2014" name="Int. J. Syst. Evol. Microbiol.">
        <title>Complete genome sequence of Corynebacterium casei LMG S-19264T (=DSM 44701T), isolated from a smear-ripened cheese.</title>
        <authorList>
            <consortium name="US DOE Joint Genome Institute (JGI-PGF)"/>
            <person name="Walter F."/>
            <person name="Albersmeier A."/>
            <person name="Kalinowski J."/>
            <person name="Ruckert C."/>
        </authorList>
    </citation>
    <scope>NUCLEOTIDE SEQUENCE [LARGE SCALE GENOMIC DNA]</scope>
    <source>
        <strain evidence="2 3">IBRC-M 10912</strain>
    </source>
</reference>
<evidence type="ECO:0000256" key="1">
    <source>
        <dbReference type="SAM" id="Phobius"/>
    </source>
</evidence>
<dbReference type="EMBL" id="JBHSDJ010000126">
    <property type="protein sequence ID" value="MFC4248684.1"/>
    <property type="molecule type" value="Genomic_DNA"/>
</dbReference>
<protein>
    <recommendedName>
        <fullName evidence="4">RING-type E3 ubiquitin transferase</fullName>
    </recommendedName>
</protein>
<organism evidence="2 3">
    <name type="scientific">Natribaculum luteum</name>
    <dbReference type="NCBI Taxonomy" id="1586232"/>
    <lineage>
        <taxon>Archaea</taxon>
        <taxon>Methanobacteriati</taxon>
        <taxon>Methanobacteriota</taxon>
        <taxon>Stenosarchaea group</taxon>
        <taxon>Halobacteria</taxon>
        <taxon>Halobacteriales</taxon>
        <taxon>Natrialbaceae</taxon>
        <taxon>Natribaculum</taxon>
    </lineage>
</organism>
<comment type="caution">
    <text evidence="2">The sequence shown here is derived from an EMBL/GenBank/DDBJ whole genome shotgun (WGS) entry which is preliminary data.</text>
</comment>
<feature type="transmembrane region" description="Helical" evidence="1">
    <location>
        <begin position="21"/>
        <end position="43"/>
    </location>
</feature>
<proteinExistence type="predicted"/>
<evidence type="ECO:0008006" key="4">
    <source>
        <dbReference type="Google" id="ProtNLM"/>
    </source>
</evidence>
<keyword evidence="1" id="KW-0812">Transmembrane</keyword>